<dbReference type="PANTHER" id="PTHR30204:SF98">
    <property type="entry name" value="HTH-TYPE TRANSCRIPTIONAL REGULATOR ADHR"/>
    <property type="match status" value="1"/>
</dbReference>
<dbReference type="GO" id="GO:0003700">
    <property type="term" value="F:DNA-binding transcription factor activity"/>
    <property type="evidence" value="ECO:0007669"/>
    <property type="project" value="InterPro"/>
</dbReference>
<reference evidence="3 4" key="1">
    <citation type="submission" date="2020-07" db="EMBL/GenBank/DDBJ databases">
        <title>MOT database genomes.</title>
        <authorList>
            <person name="Joseph S."/>
            <person name="Aduse-Opoku J."/>
            <person name="Hashim A."/>
            <person name="Wade W."/>
            <person name="Curtis M."/>
        </authorList>
    </citation>
    <scope>NUCLEOTIDE SEQUENCE [LARGE SCALE GENOMIC DNA]</scope>
    <source>
        <strain evidence="3 4">DSM 100099</strain>
    </source>
</reference>
<dbReference type="Gene3D" id="1.10.1660.10">
    <property type="match status" value="1"/>
</dbReference>
<dbReference type="SMART" id="SM00422">
    <property type="entry name" value="HTH_MERR"/>
    <property type="match status" value="1"/>
</dbReference>
<keyword evidence="4" id="KW-1185">Reference proteome</keyword>
<feature type="domain" description="HTH merR-type" evidence="2">
    <location>
        <begin position="1"/>
        <end position="69"/>
    </location>
</feature>
<evidence type="ECO:0000313" key="4">
    <source>
        <dbReference type="Proteomes" id="UP000561011"/>
    </source>
</evidence>
<protein>
    <submittedName>
        <fullName evidence="3">MerR family transcriptional regulator</fullName>
    </submittedName>
</protein>
<dbReference type="Proteomes" id="UP000561011">
    <property type="component" value="Unassembled WGS sequence"/>
</dbReference>
<dbReference type="RefSeq" id="WP_179913475.1">
    <property type="nucleotide sequence ID" value="NZ_JACBYE010000023.1"/>
</dbReference>
<evidence type="ECO:0000256" key="1">
    <source>
        <dbReference type="ARBA" id="ARBA00023125"/>
    </source>
</evidence>
<dbReference type="EMBL" id="JACBYE010000023">
    <property type="protein sequence ID" value="NYS93962.1"/>
    <property type="molecule type" value="Genomic_DNA"/>
</dbReference>
<comment type="caution">
    <text evidence="3">The sequence shown here is derived from an EMBL/GenBank/DDBJ whole genome shotgun (WGS) entry which is preliminary data.</text>
</comment>
<dbReference type="PANTHER" id="PTHR30204">
    <property type="entry name" value="REDOX-CYCLING DRUG-SENSING TRANSCRIPTIONAL ACTIVATOR SOXR"/>
    <property type="match status" value="1"/>
</dbReference>
<dbReference type="GO" id="GO:0003677">
    <property type="term" value="F:DNA binding"/>
    <property type="evidence" value="ECO:0007669"/>
    <property type="project" value="UniProtKB-KW"/>
</dbReference>
<dbReference type="InterPro" id="IPR047057">
    <property type="entry name" value="MerR_fam"/>
</dbReference>
<keyword evidence="1" id="KW-0238">DNA-binding</keyword>
<name>A0A853EWC8_9MICO</name>
<evidence type="ECO:0000259" key="2">
    <source>
        <dbReference type="PROSITE" id="PS50937"/>
    </source>
</evidence>
<proteinExistence type="predicted"/>
<dbReference type="Pfam" id="PF13411">
    <property type="entry name" value="MerR_1"/>
    <property type="match status" value="1"/>
</dbReference>
<accession>A0A853EWC8</accession>
<dbReference type="SUPFAM" id="SSF46955">
    <property type="entry name" value="Putative DNA-binding domain"/>
    <property type="match status" value="1"/>
</dbReference>
<dbReference type="InterPro" id="IPR009061">
    <property type="entry name" value="DNA-bd_dom_put_sf"/>
</dbReference>
<sequence length="211" mass="22188">MRMSELAAASEVPVATIKYYLRERLLPEGRRTSATQAVYTDDHLARLGVIRALLAAGVSIARARDVIAALDSPPSGPYDLLGVAHSAVAPEGRPVGDPTEARRLYERLGGAADECEPGLLAGLAQSLDTLKQAGFTVPPEVLETYVTAARRIAEAEIDGIPTGSPESAVEYVVLGTVLTEPLILALRRAAQQVVSAERFTGDDAGRSGAEA</sequence>
<dbReference type="InterPro" id="IPR000551">
    <property type="entry name" value="MerR-type_HTH_dom"/>
</dbReference>
<dbReference type="AlphaFoldDB" id="A0A853EWC8"/>
<organism evidence="3 4">
    <name type="scientific">Sanguibacter inulinus</name>
    <dbReference type="NCBI Taxonomy" id="60922"/>
    <lineage>
        <taxon>Bacteria</taxon>
        <taxon>Bacillati</taxon>
        <taxon>Actinomycetota</taxon>
        <taxon>Actinomycetes</taxon>
        <taxon>Micrococcales</taxon>
        <taxon>Sanguibacteraceae</taxon>
        <taxon>Sanguibacter</taxon>
    </lineage>
</organism>
<evidence type="ECO:0000313" key="3">
    <source>
        <dbReference type="EMBL" id="NYS93962.1"/>
    </source>
</evidence>
<dbReference type="PROSITE" id="PS50937">
    <property type="entry name" value="HTH_MERR_2"/>
    <property type="match status" value="1"/>
</dbReference>
<gene>
    <name evidence="3" type="ORF">HZZ10_10580</name>
</gene>